<protein>
    <submittedName>
        <fullName evidence="2">Uncharacterized protein</fullName>
    </submittedName>
</protein>
<gene>
    <name evidence="2" type="ORF">N7G274_004521</name>
</gene>
<feature type="compositionally biased region" description="Basic and acidic residues" evidence="1">
    <location>
        <begin position="1"/>
        <end position="13"/>
    </location>
</feature>
<reference evidence="2 3" key="1">
    <citation type="submission" date="2024-09" db="EMBL/GenBank/DDBJ databases">
        <title>Rethinking Asexuality: The Enigmatic Case of Functional Sexual Genes in Lepraria (Stereocaulaceae).</title>
        <authorList>
            <person name="Doellman M."/>
            <person name="Sun Y."/>
            <person name="Barcenas-Pena A."/>
            <person name="Lumbsch H.T."/>
            <person name="Grewe F."/>
        </authorList>
    </citation>
    <scope>NUCLEOTIDE SEQUENCE [LARGE SCALE GENOMIC DNA]</scope>
    <source>
        <strain evidence="2 3">Mercado 3170</strain>
    </source>
</reference>
<dbReference type="EMBL" id="JBEFKJ010000013">
    <property type="protein sequence ID" value="KAL2042762.1"/>
    <property type="molecule type" value="Genomic_DNA"/>
</dbReference>
<evidence type="ECO:0000313" key="3">
    <source>
        <dbReference type="Proteomes" id="UP001590950"/>
    </source>
</evidence>
<dbReference type="Proteomes" id="UP001590950">
    <property type="component" value="Unassembled WGS sequence"/>
</dbReference>
<name>A0ABR4AA53_9LECA</name>
<feature type="compositionally biased region" description="Pro residues" evidence="1">
    <location>
        <begin position="14"/>
        <end position="24"/>
    </location>
</feature>
<evidence type="ECO:0000256" key="1">
    <source>
        <dbReference type="SAM" id="MobiDB-lite"/>
    </source>
</evidence>
<evidence type="ECO:0000313" key="2">
    <source>
        <dbReference type="EMBL" id="KAL2042762.1"/>
    </source>
</evidence>
<organism evidence="2 3">
    <name type="scientific">Stereocaulon virgatum</name>
    <dbReference type="NCBI Taxonomy" id="373712"/>
    <lineage>
        <taxon>Eukaryota</taxon>
        <taxon>Fungi</taxon>
        <taxon>Dikarya</taxon>
        <taxon>Ascomycota</taxon>
        <taxon>Pezizomycotina</taxon>
        <taxon>Lecanoromycetes</taxon>
        <taxon>OSLEUM clade</taxon>
        <taxon>Lecanoromycetidae</taxon>
        <taxon>Lecanorales</taxon>
        <taxon>Lecanorineae</taxon>
        <taxon>Stereocaulaceae</taxon>
        <taxon>Stereocaulon</taxon>
    </lineage>
</organism>
<sequence length="193" mass="21988">MRSKHDPNRRRDTTPPPRPKPTHPPTTASKAYLDGVPALPANAPPGWPHVFNYSCLDTSISLTAQQSAGHIPDLIATILYKHTSCTLTGFLDLSNDFRFHIVKPSQQANFVIAREGRTVTCGIHKLGKWKEQHVYRVGPDAKQQWTPVLWTFRDTARDETEEGILYQGREFVLSCSQRRKWLFEEEGMVMSNF</sequence>
<feature type="region of interest" description="Disordered" evidence="1">
    <location>
        <begin position="1"/>
        <end position="31"/>
    </location>
</feature>
<keyword evidence="3" id="KW-1185">Reference proteome</keyword>
<accession>A0ABR4AA53</accession>
<proteinExistence type="predicted"/>
<comment type="caution">
    <text evidence="2">The sequence shown here is derived from an EMBL/GenBank/DDBJ whole genome shotgun (WGS) entry which is preliminary data.</text>
</comment>